<dbReference type="PANTHER" id="PTHR42923">
    <property type="entry name" value="PROTOPORPHYRINOGEN OXIDASE"/>
    <property type="match status" value="1"/>
</dbReference>
<dbReference type="AlphaFoldDB" id="A0A381N3I5"/>
<dbReference type="EMBL" id="UINC01000057">
    <property type="protein sequence ID" value="SUZ48218.1"/>
    <property type="molecule type" value="Genomic_DNA"/>
</dbReference>
<dbReference type="PANTHER" id="PTHR42923:SF3">
    <property type="entry name" value="PROTOPORPHYRINOGEN OXIDASE"/>
    <property type="match status" value="1"/>
</dbReference>
<accession>A0A381N3I5</accession>
<dbReference type="SUPFAM" id="SSF51905">
    <property type="entry name" value="FAD/NAD(P)-binding domain"/>
    <property type="match status" value="2"/>
</dbReference>
<reference evidence="1" key="1">
    <citation type="submission" date="2018-05" db="EMBL/GenBank/DDBJ databases">
        <authorList>
            <person name="Lanie J.A."/>
            <person name="Ng W.-L."/>
            <person name="Kazmierczak K.M."/>
            <person name="Andrzejewski T.M."/>
            <person name="Davidsen T.M."/>
            <person name="Wayne K.J."/>
            <person name="Tettelin H."/>
            <person name="Glass J.I."/>
            <person name="Rusch D."/>
            <person name="Podicherti R."/>
            <person name="Tsui H.-C.T."/>
            <person name="Winkler M.E."/>
        </authorList>
    </citation>
    <scope>NUCLEOTIDE SEQUENCE</scope>
</reference>
<organism evidence="1">
    <name type="scientific">marine metagenome</name>
    <dbReference type="NCBI Taxonomy" id="408172"/>
    <lineage>
        <taxon>unclassified sequences</taxon>
        <taxon>metagenomes</taxon>
        <taxon>ecological metagenomes</taxon>
    </lineage>
</organism>
<gene>
    <name evidence="1" type="ORF">METZ01_LOCUS1072</name>
</gene>
<protein>
    <recommendedName>
        <fullName evidence="2">Amine oxidase domain-containing protein</fullName>
    </recommendedName>
</protein>
<dbReference type="GO" id="GO:0016491">
    <property type="term" value="F:oxidoreductase activity"/>
    <property type="evidence" value="ECO:0007669"/>
    <property type="project" value="TreeGrafter"/>
</dbReference>
<dbReference type="InterPro" id="IPR036188">
    <property type="entry name" value="FAD/NAD-bd_sf"/>
</dbReference>
<dbReference type="Gene3D" id="3.90.660.20">
    <property type="entry name" value="Protoporphyrinogen oxidase, mitochondrial, domain 2"/>
    <property type="match status" value="1"/>
</dbReference>
<dbReference type="PROSITE" id="PS51318">
    <property type="entry name" value="TAT"/>
    <property type="match status" value="1"/>
</dbReference>
<name>A0A381N3I5_9ZZZZ</name>
<dbReference type="Gene3D" id="3.50.50.60">
    <property type="entry name" value="FAD/NAD(P)-binding domain"/>
    <property type="match status" value="1"/>
</dbReference>
<evidence type="ECO:0008006" key="2">
    <source>
        <dbReference type="Google" id="ProtNLM"/>
    </source>
</evidence>
<dbReference type="InterPro" id="IPR050464">
    <property type="entry name" value="Zeta_carotene_desat/Oxidored"/>
</dbReference>
<evidence type="ECO:0000313" key="1">
    <source>
        <dbReference type="EMBL" id="SUZ48218.1"/>
    </source>
</evidence>
<dbReference type="Pfam" id="PF13450">
    <property type="entry name" value="NAD_binding_8"/>
    <property type="match status" value="1"/>
</dbReference>
<sequence length="670" mass="74673">MKKNDRKIGMNSHISRRDFLNGANIAITGSLLTTPLSHAANALKIPTDDTAAQMMPGYYPPTRAGLRGSHPGSFEVAHSLRDGSRWKDPSESIDTGEEYDLVVVGGGISGLAAAYFFQKEAKPNAKILIVENHDDFGGHAKRNEFHYNGRMLVDLGGTEYIEAPWRYPTVAAELIKDLGIDVELAQQVFDHKLYDSLNLRGGIFFDKKTFGTDKLVPGASGIPRDNQEPAYPTLPAELAKGIGNKNKVSAYLSNTPLSSKAREEILQLFCGDKDYLQDKSKEEKIALLKSISYTNFLTEIVGASSEVISFFTMWRASYMGNGTDVSPAFDALRAGLPGTSGLGLEKETRRQSEWDNHDIREDFHFPDGNASIARLLVRRLIPGIASGNSMNDIVSAKFDYGRMDNPESSVRLRLNATAVHMHHIGDPNYAKQVEITYVQGSRARRVRAKNCILACYHSIIPSLCPELPEDQKRALSNTIRMPLVSTNVLVSNWKAFEKLGIFAAYCPGSYFSDIRLTYPLRFADYESSRSTNEPITIHMYRIPLPGGLPLIENFRAGRYDLLNTSFEYFERKIREQLGAMLAEGDFNPARDIKAITVNRWPHGYAVGTDAENESMHWYSDSWPNNKKIWLKGRKQFGRISIANSDAGASAMTESAIEQGYRATQEILKRS</sequence>
<proteinExistence type="predicted"/>
<dbReference type="InterPro" id="IPR006311">
    <property type="entry name" value="TAT_signal"/>
</dbReference>